<gene>
    <name evidence="1" type="ORF">TanjilG_22839</name>
</gene>
<dbReference type="AlphaFoldDB" id="A0A4P1RHY6"/>
<accession>A0A4P1RHY6</accession>
<protein>
    <submittedName>
        <fullName evidence="1">Uncharacterized protein</fullName>
    </submittedName>
</protein>
<proteinExistence type="predicted"/>
<evidence type="ECO:0000313" key="2">
    <source>
        <dbReference type="Proteomes" id="UP000188354"/>
    </source>
</evidence>
<dbReference type="EMBL" id="CM007366">
    <property type="protein sequence ID" value="OIW11032.1"/>
    <property type="molecule type" value="Genomic_DNA"/>
</dbReference>
<keyword evidence="2" id="KW-1185">Reference proteome</keyword>
<dbReference type="Gramene" id="OIW11032">
    <property type="protein sequence ID" value="OIW11032"/>
    <property type="gene ID" value="TanjilG_22839"/>
</dbReference>
<name>A0A4P1RHY6_LUPAN</name>
<reference evidence="1 2" key="1">
    <citation type="journal article" date="2017" name="Plant Biotechnol. J.">
        <title>A comprehensive draft genome sequence for lupin (Lupinus angustifolius), an emerging health food: insights into plant-microbe interactions and legume evolution.</title>
        <authorList>
            <person name="Hane J.K."/>
            <person name="Ming Y."/>
            <person name="Kamphuis L.G."/>
            <person name="Nelson M.N."/>
            <person name="Garg G."/>
            <person name="Atkins C.A."/>
            <person name="Bayer P.E."/>
            <person name="Bravo A."/>
            <person name="Bringans S."/>
            <person name="Cannon S."/>
            <person name="Edwards D."/>
            <person name="Foley R."/>
            <person name="Gao L.L."/>
            <person name="Harrison M.J."/>
            <person name="Huang W."/>
            <person name="Hurgobin B."/>
            <person name="Li S."/>
            <person name="Liu C.W."/>
            <person name="McGrath A."/>
            <person name="Morahan G."/>
            <person name="Murray J."/>
            <person name="Weller J."/>
            <person name="Jian J."/>
            <person name="Singh K.B."/>
        </authorList>
    </citation>
    <scope>NUCLEOTIDE SEQUENCE [LARGE SCALE GENOMIC DNA]</scope>
    <source>
        <strain evidence="2">cv. Tanjil</strain>
        <tissue evidence="1">Whole plant</tissue>
    </source>
</reference>
<evidence type="ECO:0000313" key="1">
    <source>
        <dbReference type="EMBL" id="OIW11032.1"/>
    </source>
</evidence>
<organism evidence="1 2">
    <name type="scientific">Lupinus angustifolius</name>
    <name type="common">Narrow-leaved blue lupine</name>
    <dbReference type="NCBI Taxonomy" id="3871"/>
    <lineage>
        <taxon>Eukaryota</taxon>
        <taxon>Viridiplantae</taxon>
        <taxon>Streptophyta</taxon>
        <taxon>Embryophyta</taxon>
        <taxon>Tracheophyta</taxon>
        <taxon>Spermatophyta</taxon>
        <taxon>Magnoliopsida</taxon>
        <taxon>eudicotyledons</taxon>
        <taxon>Gunneridae</taxon>
        <taxon>Pentapetalae</taxon>
        <taxon>rosids</taxon>
        <taxon>fabids</taxon>
        <taxon>Fabales</taxon>
        <taxon>Fabaceae</taxon>
        <taxon>Papilionoideae</taxon>
        <taxon>50 kb inversion clade</taxon>
        <taxon>genistoids sensu lato</taxon>
        <taxon>core genistoids</taxon>
        <taxon>Genisteae</taxon>
        <taxon>Lupinus</taxon>
    </lineage>
</organism>
<dbReference type="Proteomes" id="UP000188354">
    <property type="component" value="Chromosome LG06"/>
</dbReference>
<sequence length="55" mass="6296">MNDGYAPNSDKTGCRIHYTLLSQKLYYPSTESGETMITIFRHCFGDDFETASLRI</sequence>